<dbReference type="GO" id="GO:0004930">
    <property type="term" value="F:G protein-coupled receptor activity"/>
    <property type="evidence" value="ECO:0007669"/>
    <property type="project" value="UniProtKB-KW"/>
</dbReference>
<keyword evidence="10" id="KW-0807">Transducer</keyword>
<evidence type="ECO:0000256" key="6">
    <source>
        <dbReference type="ARBA" id="ARBA00022989"/>
    </source>
</evidence>
<keyword evidence="14" id="KW-1185">Reference proteome</keyword>
<comment type="caution">
    <text evidence="13">The sequence shown here is derived from an EMBL/GenBank/DDBJ whole genome shotgun (WGS) entry which is preliminary data.</text>
</comment>
<evidence type="ECO:0000256" key="5">
    <source>
        <dbReference type="ARBA" id="ARBA00022692"/>
    </source>
</evidence>
<keyword evidence="4" id="KW-1003">Cell membrane</keyword>
<keyword evidence="8 11" id="KW-0472">Membrane</keyword>
<name>A0A212CC82_CEREH</name>
<dbReference type="AlphaFoldDB" id="A0A212CC82"/>
<protein>
    <recommendedName>
        <fullName evidence="12">G-protein coupled receptors family 3 profile domain-containing protein</fullName>
    </recommendedName>
</protein>
<dbReference type="InterPro" id="IPR006917">
    <property type="entry name" value="SOUL_heme-bd"/>
</dbReference>
<feature type="transmembrane region" description="Helical" evidence="11">
    <location>
        <begin position="301"/>
        <end position="321"/>
    </location>
</feature>
<evidence type="ECO:0000313" key="14">
    <source>
        <dbReference type="Proteomes" id="UP000242450"/>
    </source>
</evidence>
<accession>A0A212CC82</accession>
<feature type="transmembrane region" description="Helical" evidence="11">
    <location>
        <begin position="333"/>
        <end position="355"/>
    </location>
</feature>
<feature type="transmembrane region" description="Helical" evidence="11">
    <location>
        <begin position="125"/>
        <end position="144"/>
    </location>
</feature>
<dbReference type="PANTHER" id="PTHR14511:SF16">
    <property type="entry name" value="G-PROTEIN COUPLED RECEPTOR FAMILY C GROUP 5 MEMBER D"/>
    <property type="match status" value="1"/>
</dbReference>
<dbReference type="EMBL" id="MKHE01000022">
    <property type="protein sequence ID" value="OWK03608.1"/>
    <property type="molecule type" value="Genomic_DNA"/>
</dbReference>
<dbReference type="GO" id="GO:0030295">
    <property type="term" value="F:protein kinase activator activity"/>
    <property type="evidence" value="ECO:0007669"/>
    <property type="project" value="TreeGrafter"/>
</dbReference>
<keyword evidence="9" id="KW-0675">Receptor</keyword>
<feature type="transmembrane region" description="Helical" evidence="11">
    <location>
        <begin position="262"/>
        <end position="281"/>
    </location>
</feature>
<evidence type="ECO:0000256" key="1">
    <source>
        <dbReference type="ARBA" id="ARBA00004651"/>
    </source>
</evidence>
<comment type="similarity">
    <text evidence="3">Belongs to the HEBP family.</text>
</comment>
<proteinExistence type="inferred from homology"/>
<evidence type="ECO:0000313" key="13">
    <source>
        <dbReference type="EMBL" id="OWK03608.1"/>
    </source>
</evidence>
<feature type="domain" description="G-protein coupled receptors family 3 profile" evidence="12">
    <location>
        <begin position="112"/>
        <end position="357"/>
    </location>
</feature>
<sequence>QFGGYAKAADYAAQAAQLRSALEGTATYQTDFYFCTGYDPPMKPYGRRNEVWLVTKMVILEEFNGKSSPAGLTATSPFTGVFGEQKIVLVRYQEVTMYEDCKESTGDYYFLCDTEGAWGIVLESLAAVGIVVTVLLLLAFLFLMRRVQDCAHWNVLPTQFLFLLGVLGLFGLAFAFIIQLNQQTAPIRYFLFGVLFALCFSCLLAHASNLVKLVRGRVSFSWTTILCIAIGVSLLQTIIAIEYVTLIMTRGGMFVHMTPYQLNVDFVVLLIYVLFLMALTFFVSKTTFCGPCENWKQHGRFIFVTVLVSIIIWVVWISMLMRGNTQLQRQPQWDDPVICIALVTNAWVFLLLYIVPELCILYRSCQQDCPLPSNACPLPTYERSFRAETQELSRDC</sequence>
<keyword evidence="7" id="KW-0297">G-protein coupled receptor</keyword>
<evidence type="ECO:0000256" key="2">
    <source>
        <dbReference type="ARBA" id="ARBA00007242"/>
    </source>
</evidence>
<feature type="non-terminal residue" evidence="13">
    <location>
        <position position="1"/>
    </location>
</feature>
<evidence type="ECO:0000256" key="3">
    <source>
        <dbReference type="ARBA" id="ARBA00009817"/>
    </source>
</evidence>
<dbReference type="InterPro" id="IPR017978">
    <property type="entry name" value="GPCR_3_C"/>
</dbReference>
<dbReference type="GO" id="GO:0070062">
    <property type="term" value="C:extracellular exosome"/>
    <property type="evidence" value="ECO:0007669"/>
    <property type="project" value="TreeGrafter"/>
</dbReference>
<comment type="similarity">
    <text evidence="2">Belongs to the G-protein coupled receptor 3 family.</text>
</comment>
<evidence type="ECO:0000256" key="9">
    <source>
        <dbReference type="ARBA" id="ARBA00023170"/>
    </source>
</evidence>
<keyword evidence="6 11" id="KW-1133">Transmembrane helix</keyword>
<dbReference type="OrthoDB" id="8701926at2759"/>
<reference evidence="13 14" key="1">
    <citation type="journal article" date="2018" name="Mol. Genet. Genomics">
        <title>The red deer Cervus elaphus genome CerEla1.0: sequencing, annotating, genes, and chromosomes.</title>
        <authorList>
            <person name="Bana N.A."/>
            <person name="Nyiri A."/>
            <person name="Nagy J."/>
            <person name="Frank K."/>
            <person name="Nagy T."/>
            <person name="Steger V."/>
            <person name="Schiller M."/>
            <person name="Lakatos P."/>
            <person name="Sugar L."/>
            <person name="Horn P."/>
            <person name="Barta E."/>
            <person name="Orosz L."/>
        </authorList>
    </citation>
    <scope>NUCLEOTIDE SEQUENCE [LARGE SCALE GENOMIC DNA]</scope>
    <source>
        <strain evidence="13">Hungarian</strain>
    </source>
</reference>
<dbReference type="Pfam" id="PF04832">
    <property type="entry name" value="SOUL"/>
    <property type="match status" value="1"/>
</dbReference>
<comment type="subcellular location">
    <subcellularLocation>
        <location evidence="1">Cell membrane</location>
        <topology evidence="1">Multi-pass membrane protein</topology>
    </subcellularLocation>
</comment>
<dbReference type="PANTHER" id="PTHR14511">
    <property type="entry name" value="G PROTEIN COUPLED RECEPTOR, CLASS C, GROUP 5"/>
    <property type="match status" value="1"/>
</dbReference>
<gene>
    <name evidence="13" type="ORF">Celaphus_00014012</name>
</gene>
<feature type="transmembrane region" description="Helical" evidence="11">
    <location>
        <begin position="156"/>
        <end position="177"/>
    </location>
</feature>
<dbReference type="GO" id="GO:0005886">
    <property type="term" value="C:plasma membrane"/>
    <property type="evidence" value="ECO:0007669"/>
    <property type="project" value="UniProtKB-SubCell"/>
</dbReference>
<feature type="transmembrane region" description="Helical" evidence="11">
    <location>
        <begin position="220"/>
        <end position="241"/>
    </location>
</feature>
<dbReference type="InterPro" id="IPR051753">
    <property type="entry name" value="RA-inducible_GPCR3"/>
</dbReference>
<evidence type="ECO:0000259" key="12">
    <source>
        <dbReference type="Pfam" id="PF00003"/>
    </source>
</evidence>
<evidence type="ECO:0000256" key="11">
    <source>
        <dbReference type="SAM" id="Phobius"/>
    </source>
</evidence>
<dbReference type="InterPro" id="IPR011256">
    <property type="entry name" value="Reg_factor_effector_dom_sf"/>
</dbReference>
<dbReference type="Proteomes" id="UP000242450">
    <property type="component" value="Chromosome 22"/>
</dbReference>
<organism evidence="13 14">
    <name type="scientific">Cervus elaphus hippelaphus</name>
    <name type="common">European red deer</name>
    <dbReference type="NCBI Taxonomy" id="46360"/>
    <lineage>
        <taxon>Eukaryota</taxon>
        <taxon>Metazoa</taxon>
        <taxon>Chordata</taxon>
        <taxon>Craniata</taxon>
        <taxon>Vertebrata</taxon>
        <taxon>Euteleostomi</taxon>
        <taxon>Mammalia</taxon>
        <taxon>Eutheria</taxon>
        <taxon>Laurasiatheria</taxon>
        <taxon>Artiodactyla</taxon>
        <taxon>Ruminantia</taxon>
        <taxon>Pecora</taxon>
        <taxon>Cervidae</taxon>
        <taxon>Cervinae</taxon>
        <taxon>Cervus</taxon>
    </lineage>
</organism>
<dbReference type="Pfam" id="PF00003">
    <property type="entry name" value="7tm_3"/>
    <property type="match status" value="1"/>
</dbReference>
<evidence type="ECO:0000256" key="4">
    <source>
        <dbReference type="ARBA" id="ARBA00022475"/>
    </source>
</evidence>
<dbReference type="SUPFAM" id="SSF55136">
    <property type="entry name" value="Probable bacterial effector-binding domain"/>
    <property type="match status" value="1"/>
</dbReference>
<feature type="transmembrane region" description="Helical" evidence="11">
    <location>
        <begin position="189"/>
        <end position="208"/>
    </location>
</feature>
<keyword evidence="5 11" id="KW-0812">Transmembrane</keyword>
<evidence type="ECO:0000256" key="10">
    <source>
        <dbReference type="ARBA" id="ARBA00023224"/>
    </source>
</evidence>
<dbReference type="GO" id="GO:0043235">
    <property type="term" value="C:receptor complex"/>
    <property type="evidence" value="ECO:0007669"/>
    <property type="project" value="TreeGrafter"/>
</dbReference>
<dbReference type="Gene3D" id="3.20.80.10">
    <property type="entry name" value="Regulatory factor, effector binding domain"/>
    <property type="match status" value="1"/>
</dbReference>
<evidence type="ECO:0000256" key="7">
    <source>
        <dbReference type="ARBA" id="ARBA00023040"/>
    </source>
</evidence>
<evidence type="ECO:0000256" key="8">
    <source>
        <dbReference type="ARBA" id="ARBA00023136"/>
    </source>
</evidence>